<evidence type="ECO:0000313" key="3">
    <source>
        <dbReference type="Proteomes" id="UP001565927"/>
    </source>
</evidence>
<reference evidence="2 3" key="1">
    <citation type="submission" date="2024-07" db="EMBL/GenBank/DDBJ databases">
        <authorList>
            <person name="Thanompreechachai J."/>
            <person name="Duangmal K."/>
        </authorList>
    </citation>
    <scope>NUCLEOTIDE SEQUENCE [LARGE SCALE GENOMIC DNA]</scope>
    <source>
        <strain evidence="2 3">LSe6-4</strain>
    </source>
</reference>
<organism evidence="2 3">
    <name type="scientific">Kineococcus halophytocola</name>
    <dbReference type="NCBI Taxonomy" id="3234027"/>
    <lineage>
        <taxon>Bacteria</taxon>
        <taxon>Bacillati</taxon>
        <taxon>Actinomycetota</taxon>
        <taxon>Actinomycetes</taxon>
        <taxon>Kineosporiales</taxon>
        <taxon>Kineosporiaceae</taxon>
        <taxon>Kineococcus</taxon>
    </lineage>
</organism>
<evidence type="ECO:0000256" key="1">
    <source>
        <dbReference type="SAM" id="MobiDB-lite"/>
    </source>
</evidence>
<accession>A0ABV4GYQ3</accession>
<gene>
    <name evidence="2" type="ORF">AB2L27_05390</name>
</gene>
<sequence>MTTVRWWRRGGAAGGDTAELHREVERLTRENMRLRLERQRPHSLSQVAEQLRVISEQSPETLEALEAQDEAHHVRAQTESMRRALVDALDALTVAVAQTRRQLAVDLPLTEIDRRVVERRRSRGAHVADSDADADAERAPA</sequence>
<dbReference type="EMBL" id="JBGFTU010000005">
    <property type="protein sequence ID" value="MEZ0164199.1"/>
    <property type="molecule type" value="Genomic_DNA"/>
</dbReference>
<dbReference type="RefSeq" id="WP_370440448.1">
    <property type="nucleotide sequence ID" value="NZ_JBGFTU010000005.1"/>
</dbReference>
<proteinExistence type="predicted"/>
<evidence type="ECO:0000313" key="2">
    <source>
        <dbReference type="EMBL" id="MEZ0164199.1"/>
    </source>
</evidence>
<keyword evidence="3" id="KW-1185">Reference proteome</keyword>
<name>A0ABV4GYQ3_9ACTN</name>
<protein>
    <submittedName>
        <fullName evidence="2">Uncharacterized protein</fullName>
    </submittedName>
</protein>
<dbReference type="Proteomes" id="UP001565927">
    <property type="component" value="Unassembled WGS sequence"/>
</dbReference>
<comment type="caution">
    <text evidence="2">The sequence shown here is derived from an EMBL/GenBank/DDBJ whole genome shotgun (WGS) entry which is preliminary data.</text>
</comment>
<feature type="region of interest" description="Disordered" evidence="1">
    <location>
        <begin position="119"/>
        <end position="141"/>
    </location>
</feature>